<dbReference type="AlphaFoldDB" id="D6SNQ8"/>
<organism evidence="1 2">
    <name type="scientific">Desulfonatronospira thiodismutans ASO3-1</name>
    <dbReference type="NCBI Taxonomy" id="555779"/>
    <lineage>
        <taxon>Bacteria</taxon>
        <taxon>Pseudomonadati</taxon>
        <taxon>Thermodesulfobacteriota</taxon>
        <taxon>Desulfovibrionia</taxon>
        <taxon>Desulfovibrionales</taxon>
        <taxon>Desulfonatronovibrionaceae</taxon>
        <taxon>Desulfonatronospira</taxon>
    </lineage>
</organism>
<keyword evidence="2" id="KW-1185">Reference proteome</keyword>
<dbReference type="RefSeq" id="WP_008869712.1">
    <property type="nucleotide sequence ID" value="NZ_ACJN02000002.1"/>
</dbReference>
<evidence type="ECO:0000313" key="1">
    <source>
        <dbReference type="EMBL" id="EFI34384.1"/>
    </source>
</evidence>
<accession>D6SNQ8</accession>
<comment type="caution">
    <text evidence="1">The sequence shown here is derived from an EMBL/GenBank/DDBJ whole genome shotgun (WGS) entry which is preliminary data.</text>
</comment>
<gene>
    <name evidence="1" type="ORF">Dthio_PD1736</name>
</gene>
<sequence length="71" mass="8124">MLRQDRLKRVAIGAGRIFDFAGSYDLDVCNKFLRTDSDTLDHDAVRSDWDQVGNDLKEALSREADTHRKQA</sequence>
<dbReference type="EMBL" id="ACJN02000002">
    <property type="protein sequence ID" value="EFI34384.1"/>
    <property type="molecule type" value="Genomic_DNA"/>
</dbReference>
<reference evidence="1" key="1">
    <citation type="submission" date="2010-05" db="EMBL/GenBank/DDBJ databases">
        <title>The draft genome of Desulfonatronospira thiodismutans ASO3-1.</title>
        <authorList>
            <consortium name="US DOE Joint Genome Institute (JGI-PGF)"/>
            <person name="Lucas S."/>
            <person name="Copeland A."/>
            <person name="Lapidus A."/>
            <person name="Cheng J.-F."/>
            <person name="Bruce D."/>
            <person name="Goodwin L."/>
            <person name="Pitluck S."/>
            <person name="Chertkov O."/>
            <person name="Brettin T."/>
            <person name="Detter J.C."/>
            <person name="Han C."/>
            <person name="Land M.L."/>
            <person name="Hauser L."/>
            <person name="Kyrpides N."/>
            <person name="Mikhailova N."/>
            <person name="Muyzer G."/>
            <person name="Woyke T."/>
        </authorList>
    </citation>
    <scope>NUCLEOTIDE SEQUENCE [LARGE SCALE GENOMIC DNA]</scope>
    <source>
        <strain evidence="1">ASO3-1</strain>
    </source>
</reference>
<proteinExistence type="predicted"/>
<dbReference type="Proteomes" id="UP000005496">
    <property type="component" value="Unassembled WGS sequence"/>
</dbReference>
<name>D6SNQ8_9BACT</name>
<protein>
    <submittedName>
        <fullName evidence="1">Uncharacterized protein</fullName>
    </submittedName>
</protein>
<evidence type="ECO:0000313" key="2">
    <source>
        <dbReference type="Proteomes" id="UP000005496"/>
    </source>
</evidence>